<dbReference type="GO" id="GO:0008113">
    <property type="term" value="F:peptide-methionine (S)-S-oxide reductase activity"/>
    <property type="evidence" value="ECO:0007669"/>
    <property type="project" value="UniProtKB-UniRule"/>
</dbReference>
<dbReference type="OrthoDB" id="4174719at2"/>
<evidence type="ECO:0000313" key="6">
    <source>
        <dbReference type="EMBL" id="SEQ94031.1"/>
    </source>
</evidence>
<sequence>MNIQEGIEVATFAGGCFWCTEAVFLELEGVNSVISGYIGGKTIDPTYKEICGGETGHAEAIEITFDPEKISFGALLEIFFATHDPTTINRQGNDVGTQYRSEIFYHNEEQKKTAEDYIDLMTTEDTFGKRIVTKISPASKFYEAEEYHQNYYNDNKNQGYCSYIITPKIEKLKKVYKDKLKK</sequence>
<dbReference type="InterPro" id="IPR002569">
    <property type="entry name" value="Met_Sox_Rdtase_MsrA_dom"/>
</dbReference>
<dbReference type="PANTHER" id="PTHR43774:SF1">
    <property type="entry name" value="PEPTIDE METHIONINE SULFOXIDE REDUCTASE MSRA 2"/>
    <property type="match status" value="1"/>
</dbReference>
<dbReference type="Proteomes" id="UP000183658">
    <property type="component" value="Unassembled WGS sequence"/>
</dbReference>
<dbReference type="EMBL" id="FOFZ01000005">
    <property type="protein sequence ID" value="SEQ94031.1"/>
    <property type="molecule type" value="Genomic_DNA"/>
</dbReference>
<keyword evidence="7" id="KW-1185">Reference proteome</keyword>
<dbReference type="PANTHER" id="PTHR43774">
    <property type="entry name" value="PEPTIDE METHIONINE SULFOXIDE REDUCTASE"/>
    <property type="match status" value="1"/>
</dbReference>
<evidence type="ECO:0000256" key="3">
    <source>
        <dbReference type="ARBA" id="ARBA00048782"/>
    </source>
</evidence>
<dbReference type="Gene3D" id="3.30.1060.10">
    <property type="entry name" value="Peptide methionine sulphoxide reductase MsrA"/>
    <property type="match status" value="1"/>
</dbReference>
<comment type="catalytic activity">
    <reaction evidence="3 4">
        <text>[thioredoxin]-disulfide + L-methionine + H2O = L-methionine (S)-S-oxide + [thioredoxin]-dithiol</text>
        <dbReference type="Rhea" id="RHEA:19993"/>
        <dbReference type="Rhea" id="RHEA-COMP:10698"/>
        <dbReference type="Rhea" id="RHEA-COMP:10700"/>
        <dbReference type="ChEBI" id="CHEBI:15377"/>
        <dbReference type="ChEBI" id="CHEBI:29950"/>
        <dbReference type="ChEBI" id="CHEBI:50058"/>
        <dbReference type="ChEBI" id="CHEBI:57844"/>
        <dbReference type="ChEBI" id="CHEBI:58772"/>
        <dbReference type="EC" id="1.8.4.11"/>
    </reaction>
</comment>
<dbReference type="AlphaFoldDB" id="A0A1H9K499"/>
<feature type="active site" evidence="4">
    <location>
        <position position="16"/>
    </location>
</feature>
<proteinExistence type="inferred from homology"/>
<dbReference type="EC" id="1.8.4.11" evidence="4"/>
<evidence type="ECO:0000313" key="7">
    <source>
        <dbReference type="Proteomes" id="UP000183658"/>
    </source>
</evidence>
<protein>
    <recommendedName>
        <fullName evidence="4">Peptide methionine sulfoxide reductase MsrA</fullName>
        <shortName evidence="4">Protein-methionine-S-oxide reductase</shortName>
        <ecNumber evidence="4">1.8.4.11</ecNumber>
    </recommendedName>
    <alternativeName>
        <fullName evidence="4">Peptide-methionine (S)-S-oxide reductase</fullName>
        <shortName evidence="4">Peptide Met(O) reductase</shortName>
    </alternativeName>
</protein>
<evidence type="ECO:0000256" key="4">
    <source>
        <dbReference type="HAMAP-Rule" id="MF_01401"/>
    </source>
</evidence>
<evidence type="ECO:0000259" key="5">
    <source>
        <dbReference type="Pfam" id="PF01625"/>
    </source>
</evidence>
<dbReference type="InterPro" id="IPR036509">
    <property type="entry name" value="Met_Sox_Rdtase_MsrA_sf"/>
</dbReference>
<comment type="similarity">
    <text evidence="4">Belongs to the MsrA Met sulfoxide reductase family.</text>
</comment>
<organism evidence="6 7">
    <name type="scientific">Flavobacterium frigoris</name>
    <dbReference type="NCBI Taxonomy" id="229204"/>
    <lineage>
        <taxon>Bacteria</taxon>
        <taxon>Pseudomonadati</taxon>
        <taxon>Bacteroidota</taxon>
        <taxon>Flavobacteriia</taxon>
        <taxon>Flavobacteriales</taxon>
        <taxon>Flavobacteriaceae</taxon>
        <taxon>Flavobacterium</taxon>
    </lineage>
</organism>
<dbReference type="HAMAP" id="MF_01401">
    <property type="entry name" value="MsrA"/>
    <property type="match status" value="1"/>
</dbReference>
<dbReference type="Pfam" id="PF01625">
    <property type="entry name" value="PMSR"/>
    <property type="match status" value="1"/>
</dbReference>
<dbReference type="RefSeq" id="WP_074723171.1">
    <property type="nucleotide sequence ID" value="NZ_CBCRVS010000004.1"/>
</dbReference>
<comment type="function">
    <text evidence="4">Has an important function as a repair enzyme for proteins that have been inactivated by oxidation. Catalyzes the reversible oxidation-reduction of methionine sulfoxide in proteins to methionine.</text>
</comment>
<name>A0A1H9K499_FLAFI</name>
<dbReference type="GO" id="GO:0033744">
    <property type="term" value="F:L-methionine:thioredoxin-disulfide S-oxidoreductase activity"/>
    <property type="evidence" value="ECO:0007669"/>
    <property type="project" value="RHEA"/>
</dbReference>
<evidence type="ECO:0000256" key="2">
    <source>
        <dbReference type="ARBA" id="ARBA00047806"/>
    </source>
</evidence>
<dbReference type="NCBIfam" id="TIGR00401">
    <property type="entry name" value="msrA"/>
    <property type="match status" value="1"/>
</dbReference>
<dbReference type="SUPFAM" id="SSF55068">
    <property type="entry name" value="Peptide methionine sulfoxide reductase"/>
    <property type="match status" value="1"/>
</dbReference>
<evidence type="ECO:0000256" key="1">
    <source>
        <dbReference type="ARBA" id="ARBA00023002"/>
    </source>
</evidence>
<accession>A0A1H9K499</accession>
<reference evidence="7" key="1">
    <citation type="submission" date="2016-10" db="EMBL/GenBank/DDBJ databases">
        <authorList>
            <person name="Varghese N."/>
            <person name="Submissions S."/>
        </authorList>
    </citation>
    <scope>NUCLEOTIDE SEQUENCE [LARGE SCALE GENOMIC DNA]</scope>
    <source>
        <strain evidence="7">DSM 15719</strain>
    </source>
</reference>
<keyword evidence="1 4" id="KW-0560">Oxidoreductase</keyword>
<feature type="domain" description="Peptide methionine sulphoxide reductase MsrA" evidence="5">
    <location>
        <begin position="10"/>
        <end position="161"/>
    </location>
</feature>
<gene>
    <name evidence="4" type="primary">msrA</name>
    <name evidence="6" type="ORF">SAMN05444355_105161</name>
</gene>
<comment type="catalytic activity">
    <reaction evidence="2 4">
        <text>L-methionyl-[protein] + [thioredoxin]-disulfide + H2O = L-methionyl-(S)-S-oxide-[protein] + [thioredoxin]-dithiol</text>
        <dbReference type="Rhea" id="RHEA:14217"/>
        <dbReference type="Rhea" id="RHEA-COMP:10698"/>
        <dbReference type="Rhea" id="RHEA-COMP:10700"/>
        <dbReference type="Rhea" id="RHEA-COMP:12313"/>
        <dbReference type="Rhea" id="RHEA-COMP:12315"/>
        <dbReference type="ChEBI" id="CHEBI:15377"/>
        <dbReference type="ChEBI" id="CHEBI:16044"/>
        <dbReference type="ChEBI" id="CHEBI:29950"/>
        <dbReference type="ChEBI" id="CHEBI:44120"/>
        <dbReference type="ChEBI" id="CHEBI:50058"/>
        <dbReference type="EC" id="1.8.4.11"/>
    </reaction>
</comment>